<dbReference type="Proteomes" id="UP000068016">
    <property type="component" value="Unassembled WGS sequence"/>
</dbReference>
<dbReference type="AlphaFoldDB" id="A0A108EJI7"/>
<reference evidence="3 4" key="1">
    <citation type="submission" date="2015-11" db="EMBL/GenBank/DDBJ databases">
        <title>Expanding the genomic diversity of Burkholderia species for the development of highly accurate diagnostics.</title>
        <authorList>
            <person name="Sahl J."/>
            <person name="Keim P."/>
            <person name="Wagner D."/>
        </authorList>
    </citation>
    <scope>NUCLEOTIDE SEQUENCE [LARGE SCALE GENOMIC DNA]</scope>
    <source>
        <strain evidence="3 4">MSMB793WGS</strain>
    </source>
</reference>
<gene>
    <name evidence="3" type="ORF">WT83_00510</name>
</gene>
<comment type="caution">
    <text evidence="3">The sequence shown here is derived from an EMBL/GenBank/DDBJ whole genome shotgun (WGS) entry which is preliminary data.</text>
</comment>
<name>A0A108EJI7_9BURK</name>
<evidence type="ECO:0000313" key="4">
    <source>
        <dbReference type="Proteomes" id="UP000068016"/>
    </source>
</evidence>
<organism evidence="3 4">
    <name type="scientific">Burkholderia territorii</name>
    <dbReference type="NCBI Taxonomy" id="1503055"/>
    <lineage>
        <taxon>Bacteria</taxon>
        <taxon>Pseudomonadati</taxon>
        <taxon>Pseudomonadota</taxon>
        <taxon>Betaproteobacteria</taxon>
        <taxon>Burkholderiales</taxon>
        <taxon>Burkholderiaceae</taxon>
        <taxon>Burkholderia</taxon>
        <taxon>Burkholderia cepacia complex</taxon>
    </lineage>
</organism>
<protein>
    <submittedName>
        <fullName evidence="3">Uncharacterized protein</fullName>
    </submittedName>
</protein>
<evidence type="ECO:0000313" key="3">
    <source>
        <dbReference type="EMBL" id="KWN12443.1"/>
    </source>
</evidence>
<proteinExistence type="predicted"/>
<sequence>MRGPARTRCAFLFILHARAAAVTPLPNVAMTTPERTRPRRPEAPASHRNRRVALSGRCASA</sequence>
<dbReference type="EMBL" id="LPLZ01000056">
    <property type="protein sequence ID" value="KWN12443.1"/>
    <property type="molecule type" value="Genomic_DNA"/>
</dbReference>
<evidence type="ECO:0000256" key="2">
    <source>
        <dbReference type="SAM" id="SignalP"/>
    </source>
</evidence>
<keyword evidence="2" id="KW-0732">Signal</keyword>
<feature type="signal peptide" evidence="2">
    <location>
        <begin position="1"/>
        <end position="19"/>
    </location>
</feature>
<feature type="region of interest" description="Disordered" evidence="1">
    <location>
        <begin position="27"/>
        <end position="61"/>
    </location>
</feature>
<feature type="chain" id="PRO_5007130138" evidence="2">
    <location>
        <begin position="20"/>
        <end position="61"/>
    </location>
</feature>
<evidence type="ECO:0000256" key="1">
    <source>
        <dbReference type="SAM" id="MobiDB-lite"/>
    </source>
</evidence>
<accession>A0A108EJI7</accession>